<evidence type="ECO:0000313" key="3">
    <source>
        <dbReference type="Proteomes" id="UP001221838"/>
    </source>
</evidence>
<dbReference type="Pfam" id="PF09543">
    <property type="entry name" value="DUF2379"/>
    <property type="match status" value="2"/>
</dbReference>
<accession>A0ABT5DCJ7</accession>
<dbReference type="RefSeq" id="WP_272139151.1">
    <property type="nucleotide sequence ID" value="NZ_JAQNDM010000002.1"/>
</dbReference>
<feature type="domain" description="DUSAM" evidence="1">
    <location>
        <begin position="6"/>
        <end position="121"/>
    </location>
</feature>
<gene>
    <name evidence="2" type="ORF">POL68_16395</name>
</gene>
<name>A0ABT5DCJ7_9BACT</name>
<dbReference type="NCBIfam" id="TIGR02267">
    <property type="entry name" value="DUSAM domain"/>
    <property type="match status" value="2"/>
</dbReference>
<reference evidence="2 3" key="1">
    <citation type="submission" date="2022-11" db="EMBL/GenBank/DDBJ databases">
        <title>Minimal conservation of predation-associated metabolite biosynthetic gene clusters underscores biosynthetic potential of Myxococcota including descriptions for ten novel species: Archangium lansinium sp. nov., Myxococcus landrumus sp. nov., Nannocystis bai.</title>
        <authorList>
            <person name="Ahearne A."/>
            <person name="Stevens C."/>
            <person name="Dowd S."/>
        </authorList>
    </citation>
    <scope>NUCLEOTIDE SEQUENCE [LARGE SCALE GENOMIC DNA]</scope>
    <source>
        <strain evidence="2 3">NCWAL01</strain>
    </source>
</reference>
<dbReference type="EMBL" id="JAQNDM010000002">
    <property type="protein sequence ID" value="MDC0710057.1"/>
    <property type="molecule type" value="Genomic_DNA"/>
</dbReference>
<evidence type="ECO:0000259" key="1">
    <source>
        <dbReference type="Pfam" id="PF09543"/>
    </source>
</evidence>
<dbReference type="InterPro" id="IPR011753">
    <property type="entry name" value="DUSAM_dom"/>
</dbReference>
<evidence type="ECO:0000313" key="2">
    <source>
        <dbReference type="EMBL" id="MDC0710057.1"/>
    </source>
</evidence>
<feature type="domain" description="DUSAM" evidence="1">
    <location>
        <begin position="139"/>
        <end position="255"/>
    </location>
</feature>
<proteinExistence type="predicted"/>
<comment type="caution">
    <text evidence="2">The sequence shown here is derived from an EMBL/GenBank/DDBJ whole genome shotgun (WGS) entry which is preliminary data.</text>
</comment>
<sequence length="262" mass="29162">MSGKVDWDPLRKLAQRVLEKGEPLELTDGVRALLRRSAREVAIPAQDAVNALGRPRTAMVLLRKIRRRIRDGSWRLTVAGNRVSRLEDVGDLEGAREQIEKVLAVEVVPLYRKQAQNVLASIARLQKVAKTGQVDPKLPDRPQLSVLVQRLDQGKPLKLTEGMHSFLRRAAAEVAISKAETEEALASPKSAGALLRKIEERRRKGRKRLTRALARMMALRDAGDLDGARQQMRDLLAVEVVPVYRRAAEENLAGLDEPPPAP</sequence>
<organism evidence="2 3">
    <name type="scientific">Stigmatella ashevillensis</name>
    <dbReference type="NCBI Taxonomy" id="2995309"/>
    <lineage>
        <taxon>Bacteria</taxon>
        <taxon>Pseudomonadati</taxon>
        <taxon>Myxococcota</taxon>
        <taxon>Myxococcia</taxon>
        <taxon>Myxococcales</taxon>
        <taxon>Cystobacterineae</taxon>
        <taxon>Archangiaceae</taxon>
        <taxon>Stigmatella</taxon>
    </lineage>
</organism>
<dbReference type="Proteomes" id="UP001221838">
    <property type="component" value="Unassembled WGS sequence"/>
</dbReference>
<protein>
    <submittedName>
        <fullName evidence="2">DUSAM domain-containing protein</fullName>
    </submittedName>
</protein>
<keyword evidence="3" id="KW-1185">Reference proteome</keyword>